<dbReference type="GO" id="GO:0005886">
    <property type="term" value="C:plasma membrane"/>
    <property type="evidence" value="ECO:0007669"/>
    <property type="project" value="TreeGrafter"/>
</dbReference>
<gene>
    <name evidence="4" type="ORF">XAT740_LOCUS47546</name>
</gene>
<dbReference type="GO" id="GO:0012505">
    <property type="term" value="C:endomembrane system"/>
    <property type="evidence" value="ECO:0007669"/>
    <property type="project" value="UniProtKB-SubCell"/>
</dbReference>
<dbReference type="AlphaFoldDB" id="A0A816AT00"/>
<comment type="caution">
    <text evidence="4">The sequence shown here is derived from an EMBL/GenBank/DDBJ whole genome shotgun (WGS) entry which is preliminary data.</text>
</comment>
<accession>A0A816AT00</accession>
<dbReference type="SUPFAM" id="SSF81653">
    <property type="entry name" value="Calcium ATPase, transduction domain A"/>
    <property type="match status" value="1"/>
</dbReference>
<reference evidence="4" key="1">
    <citation type="submission" date="2021-02" db="EMBL/GenBank/DDBJ databases">
        <authorList>
            <person name="Nowell W R."/>
        </authorList>
    </citation>
    <scope>NUCLEOTIDE SEQUENCE</scope>
</reference>
<dbReference type="Pfam" id="PF00122">
    <property type="entry name" value="E1-E2_ATPase"/>
    <property type="match status" value="1"/>
</dbReference>
<dbReference type="Proteomes" id="UP000663828">
    <property type="component" value="Unassembled WGS sequence"/>
</dbReference>
<dbReference type="PANTHER" id="PTHR24093:SF369">
    <property type="entry name" value="CALCIUM-TRANSPORTING ATPASE"/>
    <property type="match status" value="1"/>
</dbReference>
<feature type="domain" description="P-type ATPase A" evidence="3">
    <location>
        <begin position="53"/>
        <end position="119"/>
    </location>
</feature>
<dbReference type="InterPro" id="IPR008250">
    <property type="entry name" value="ATPase_P-typ_transduc_dom_A_sf"/>
</dbReference>
<dbReference type="Gene3D" id="2.70.150.10">
    <property type="entry name" value="Calcium-transporting ATPase, cytoplasmic transduction domain A"/>
    <property type="match status" value="1"/>
</dbReference>
<dbReference type="GO" id="GO:0005388">
    <property type="term" value="F:P-type calcium transporter activity"/>
    <property type="evidence" value="ECO:0007669"/>
    <property type="project" value="TreeGrafter"/>
</dbReference>
<keyword evidence="5" id="KW-1185">Reference proteome</keyword>
<keyword evidence="2" id="KW-0460">Magnesium</keyword>
<sequence>QPINSSDLNGNDGILEKLKVDKNRGLDSSYQHDLDTWKAEQELGRTHETHRVAEKAAAVNDNRVQDISVVELLVSDICVLKAGDVIPADGLIIEGSDLVVDEIALIGEDGMVSKNVDDDIGL</sequence>
<protein>
    <recommendedName>
        <fullName evidence="3">P-type ATPase A domain-containing protein</fullName>
    </recommendedName>
</protein>
<dbReference type="InterPro" id="IPR059000">
    <property type="entry name" value="ATPase_P-type_domA"/>
</dbReference>
<comment type="subcellular location">
    <subcellularLocation>
        <location evidence="1">Endomembrane system</location>
        <topology evidence="1">Multi-pass membrane protein</topology>
    </subcellularLocation>
</comment>
<name>A0A816AT00_ADIRI</name>
<evidence type="ECO:0000313" key="5">
    <source>
        <dbReference type="Proteomes" id="UP000663828"/>
    </source>
</evidence>
<evidence type="ECO:0000256" key="1">
    <source>
        <dbReference type="ARBA" id="ARBA00004127"/>
    </source>
</evidence>
<dbReference type="PANTHER" id="PTHR24093">
    <property type="entry name" value="CATION TRANSPORTING ATPASE"/>
    <property type="match status" value="1"/>
</dbReference>
<dbReference type="EMBL" id="CAJNOR010006614">
    <property type="protein sequence ID" value="CAF1599684.1"/>
    <property type="molecule type" value="Genomic_DNA"/>
</dbReference>
<organism evidence="4 5">
    <name type="scientific">Adineta ricciae</name>
    <name type="common">Rotifer</name>
    <dbReference type="NCBI Taxonomy" id="249248"/>
    <lineage>
        <taxon>Eukaryota</taxon>
        <taxon>Metazoa</taxon>
        <taxon>Spiralia</taxon>
        <taxon>Gnathifera</taxon>
        <taxon>Rotifera</taxon>
        <taxon>Eurotatoria</taxon>
        <taxon>Bdelloidea</taxon>
        <taxon>Adinetida</taxon>
        <taxon>Adinetidae</taxon>
        <taxon>Adineta</taxon>
    </lineage>
</organism>
<evidence type="ECO:0000256" key="2">
    <source>
        <dbReference type="ARBA" id="ARBA00022842"/>
    </source>
</evidence>
<proteinExistence type="predicted"/>
<evidence type="ECO:0000259" key="3">
    <source>
        <dbReference type="Pfam" id="PF00122"/>
    </source>
</evidence>
<evidence type="ECO:0000313" key="4">
    <source>
        <dbReference type="EMBL" id="CAF1599684.1"/>
    </source>
</evidence>
<feature type="non-terminal residue" evidence="4">
    <location>
        <position position="122"/>
    </location>
</feature>